<dbReference type="RefSeq" id="WP_000350182.1">
    <property type="nucleotide sequence ID" value="NZ_KE701775.1"/>
</dbReference>
<dbReference type="Gene3D" id="3.30.70.2540">
    <property type="entry name" value="CRISPR-associated endoribonuclease Cas6/Csy4"/>
    <property type="match status" value="1"/>
</dbReference>
<proteinExistence type="predicted"/>
<reference evidence="2" key="1">
    <citation type="submission" date="2013-07" db="EMBL/GenBank/DDBJ databases">
        <title>The genome sequence of Escherichia coli UMEA 3162-1.</title>
        <authorList>
            <consortium name="The Broad Institute Genome Sequencing Platform"/>
            <consortium name="The Broad Institute Genome Sequencing Center for Infectious Disease"/>
            <person name="Feldgarden M."/>
            <person name="Frimodt-Moller N."/>
            <person name="Leihof R.F."/>
            <person name="Rasmussen L."/>
            <person name="Young S.K."/>
            <person name="Zeng Q."/>
            <person name="Gargeya S."/>
            <person name="Abouelleil A."/>
            <person name="Alvarado L."/>
            <person name="Berlin A.M."/>
            <person name="Chapman S.B."/>
            <person name="Gainer-Dewar J."/>
            <person name="Goldberg J."/>
            <person name="Gnerre S."/>
            <person name="Griggs A."/>
            <person name="Gujja S."/>
            <person name="Hansen M."/>
            <person name="Howarth C."/>
            <person name="Imamovic A."/>
            <person name="Larimer J."/>
            <person name="McCowan C."/>
            <person name="Murphy C."/>
            <person name="Pearson M."/>
            <person name="Poon T."/>
            <person name="Priest M."/>
            <person name="Roberts A."/>
            <person name="Saif S."/>
            <person name="Shea T."/>
            <person name="Sykes S."/>
            <person name="Wortman J."/>
            <person name="Nusbaum C."/>
            <person name="Birren B."/>
        </authorList>
    </citation>
    <scope>NUCLEOTIDE SEQUENCE [LARGE SCALE GENOMIC DNA]</scope>
    <source>
        <strain evidence="2">UMEA 3162-1</strain>
    </source>
</reference>
<dbReference type="Pfam" id="PF09618">
    <property type="entry name" value="Cas_Csy4"/>
    <property type="match status" value="1"/>
</dbReference>
<evidence type="ECO:0000313" key="2">
    <source>
        <dbReference type="Proteomes" id="UP000016035"/>
    </source>
</evidence>
<dbReference type="NCBIfam" id="TIGR02563">
    <property type="entry name" value="cas_Csy4"/>
    <property type="match status" value="1"/>
</dbReference>
<sequence length="184" mass="20720">MDHYLEIRVLPDPEFSSEMLMAALFAKLHRVLGARGQGDIGVSFPDVNVMPGARLRLHGSAQALQALEASTWRKGLTDYCQCSPVTPVPEIKGWRVVSRVQVKSNPQRLLRRSVKKGWLTEEQAIERLATQAEQRTDLPFLNMKSLSSQQLFKLFIRHGDLLKEPVKGEFSSYGLSATATIPWF</sequence>
<organism evidence="1 2">
    <name type="scientific">Escherichia coli (strain UMEA 3162-1)</name>
    <dbReference type="NCBI Taxonomy" id="1281200"/>
    <lineage>
        <taxon>Bacteria</taxon>
        <taxon>Pseudomonadati</taxon>
        <taxon>Pseudomonadota</taxon>
        <taxon>Gammaproteobacteria</taxon>
        <taxon>Enterobacterales</taxon>
        <taxon>Enterobacteriaceae</taxon>
        <taxon>Escherichia</taxon>
    </lineage>
</organism>
<protein>
    <submittedName>
        <fullName evidence="1">CRISPR-associated protein cas6/csy4, subtype I-f/ypest</fullName>
    </submittedName>
</protein>
<dbReference type="GO" id="GO:0043571">
    <property type="term" value="P:maintenance of CRISPR repeat elements"/>
    <property type="evidence" value="ECO:0007669"/>
    <property type="project" value="InterPro"/>
</dbReference>
<dbReference type="InterPro" id="IPR042564">
    <property type="entry name" value="CRISPR-Cas6/Csy4_sf"/>
</dbReference>
<dbReference type="CDD" id="cd09739">
    <property type="entry name" value="Cas6_I-F"/>
    <property type="match status" value="1"/>
</dbReference>
<dbReference type="SMR" id="A0A0E2LMC6"/>
<dbReference type="AlphaFoldDB" id="A0A0E2LMC6"/>
<dbReference type="InterPro" id="IPR013396">
    <property type="entry name" value="CRISPR-assoc_prot_Csy4"/>
</dbReference>
<name>A0A0E2LMC6_ECOU3</name>
<dbReference type="PATRIC" id="fig|1281200.3.peg.917"/>
<dbReference type="EMBL" id="AWBU01000009">
    <property type="protein sequence ID" value="EQX30759.1"/>
    <property type="molecule type" value="Genomic_DNA"/>
</dbReference>
<dbReference type="HOGENOM" id="CLU_108958_0_0_6"/>
<evidence type="ECO:0000313" key="1">
    <source>
        <dbReference type="EMBL" id="EQX30759.1"/>
    </source>
</evidence>
<accession>A0A0E2LMC6</accession>
<gene>
    <name evidence="1" type="ORF">G925_00884</name>
</gene>
<dbReference type="GO" id="GO:0004519">
    <property type="term" value="F:endonuclease activity"/>
    <property type="evidence" value="ECO:0007669"/>
    <property type="project" value="InterPro"/>
</dbReference>
<dbReference type="Proteomes" id="UP000016035">
    <property type="component" value="Unassembled WGS sequence"/>
</dbReference>
<comment type="caution">
    <text evidence="1">The sequence shown here is derived from an EMBL/GenBank/DDBJ whole genome shotgun (WGS) entry which is preliminary data.</text>
</comment>